<accession>A0A3N4I3B8</accession>
<sequence>MAAKTRDLPASWLSEDVHREILEYIDLEDGKGRANIHGIIQPFHIDTHDEGSNDCLFPPPLRGVLQDCLLFLIRCLQPYMARIGMKNYGNKTKYDQVDSRKKLFGILDEFGAVSYSSRLVHSMRESEANIIRRWQCGLLRAEQFELLRIMVSKMLEEVGTLLIMEDVNYVKEEQRYTEMYRVLHRAWLSVFKFFGDERFRSERLEKLLIKYLAEEDVNWDVVRGAGAATRSKEDSQLVFVKLKYFWKQKYRYHGKDLRNEDYSRFQRYTILTQRRLNRPLGRLAQ</sequence>
<evidence type="ECO:0000313" key="2">
    <source>
        <dbReference type="Proteomes" id="UP000275078"/>
    </source>
</evidence>
<keyword evidence="2" id="KW-1185">Reference proteome</keyword>
<evidence type="ECO:0000313" key="1">
    <source>
        <dbReference type="EMBL" id="RPA78711.1"/>
    </source>
</evidence>
<dbReference type="EMBL" id="ML119708">
    <property type="protein sequence ID" value="RPA78711.1"/>
    <property type="molecule type" value="Genomic_DNA"/>
</dbReference>
<organism evidence="1 2">
    <name type="scientific">Ascobolus immersus RN42</name>
    <dbReference type="NCBI Taxonomy" id="1160509"/>
    <lineage>
        <taxon>Eukaryota</taxon>
        <taxon>Fungi</taxon>
        <taxon>Dikarya</taxon>
        <taxon>Ascomycota</taxon>
        <taxon>Pezizomycotina</taxon>
        <taxon>Pezizomycetes</taxon>
        <taxon>Pezizales</taxon>
        <taxon>Ascobolaceae</taxon>
        <taxon>Ascobolus</taxon>
    </lineage>
</organism>
<protein>
    <submittedName>
        <fullName evidence="1">Uncharacterized protein</fullName>
    </submittedName>
</protein>
<name>A0A3N4I3B8_ASCIM</name>
<dbReference type="Proteomes" id="UP000275078">
    <property type="component" value="Unassembled WGS sequence"/>
</dbReference>
<dbReference type="AlphaFoldDB" id="A0A3N4I3B8"/>
<reference evidence="1 2" key="1">
    <citation type="journal article" date="2018" name="Nat. Ecol. Evol.">
        <title>Pezizomycetes genomes reveal the molecular basis of ectomycorrhizal truffle lifestyle.</title>
        <authorList>
            <person name="Murat C."/>
            <person name="Payen T."/>
            <person name="Noel B."/>
            <person name="Kuo A."/>
            <person name="Morin E."/>
            <person name="Chen J."/>
            <person name="Kohler A."/>
            <person name="Krizsan K."/>
            <person name="Balestrini R."/>
            <person name="Da Silva C."/>
            <person name="Montanini B."/>
            <person name="Hainaut M."/>
            <person name="Levati E."/>
            <person name="Barry K.W."/>
            <person name="Belfiori B."/>
            <person name="Cichocki N."/>
            <person name="Clum A."/>
            <person name="Dockter R.B."/>
            <person name="Fauchery L."/>
            <person name="Guy J."/>
            <person name="Iotti M."/>
            <person name="Le Tacon F."/>
            <person name="Lindquist E.A."/>
            <person name="Lipzen A."/>
            <person name="Malagnac F."/>
            <person name="Mello A."/>
            <person name="Molinier V."/>
            <person name="Miyauchi S."/>
            <person name="Poulain J."/>
            <person name="Riccioni C."/>
            <person name="Rubini A."/>
            <person name="Sitrit Y."/>
            <person name="Splivallo R."/>
            <person name="Traeger S."/>
            <person name="Wang M."/>
            <person name="Zifcakova L."/>
            <person name="Wipf D."/>
            <person name="Zambonelli A."/>
            <person name="Paolocci F."/>
            <person name="Nowrousian M."/>
            <person name="Ottonello S."/>
            <person name="Baldrian P."/>
            <person name="Spatafora J.W."/>
            <person name="Henrissat B."/>
            <person name="Nagy L.G."/>
            <person name="Aury J.M."/>
            <person name="Wincker P."/>
            <person name="Grigoriev I.V."/>
            <person name="Bonfante P."/>
            <person name="Martin F.M."/>
        </authorList>
    </citation>
    <scope>NUCLEOTIDE SEQUENCE [LARGE SCALE GENOMIC DNA]</scope>
    <source>
        <strain evidence="1 2">RN42</strain>
    </source>
</reference>
<proteinExistence type="predicted"/>
<gene>
    <name evidence="1" type="ORF">BJ508DRAFT_153862</name>
</gene>